<organism evidence="3 4">
    <name type="scientific">Microbacterium mitrae</name>
    <dbReference type="NCBI Taxonomy" id="664640"/>
    <lineage>
        <taxon>Bacteria</taxon>
        <taxon>Bacillati</taxon>
        <taxon>Actinomycetota</taxon>
        <taxon>Actinomycetes</taxon>
        <taxon>Micrococcales</taxon>
        <taxon>Microbacteriaceae</taxon>
        <taxon>Microbacterium</taxon>
    </lineage>
</organism>
<name>A0A5C8HNN7_9MICO</name>
<feature type="transmembrane region" description="Helical" evidence="1">
    <location>
        <begin position="123"/>
        <end position="141"/>
    </location>
</feature>
<feature type="transmembrane region" description="Helical" evidence="1">
    <location>
        <begin position="25"/>
        <end position="46"/>
    </location>
</feature>
<dbReference type="RefSeq" id="WP_147824406.1">
    <property type="nucleotide sequence ID" value="NZ_BAAARG010000001.1"/>
</dbReference>
<keyword evidence="1" id="KW-0812">Transmembrane</keyword>
<dbReference type="OrthoDB" id="5119225at2"/>
<keyword evidence="1" id="KW-1133">Transmembrane helix</keyword>
<feature type="domain" description="DUF1468" evidence="2">
    <location>
        <begin position="29"/>
        <end position="171"/>
    </location>
</feature>
<dbReference type="InterPro" id="IPR009936">
    <property type="entry name" value="DUF1468"/>
</dbReference>
<evidence type="ECO:0000259" key="2">
    <source>
        <dbReference type="Pfam" id="PF07331"/>
    </source>
</evidence>
<dbReference type="EMBL" id="VRSW01000001">
    <property type="protein sequence ID" value="TXK05595.1"/>
    <property type="molecule type" value="Genomic_DNA"/>
</dbReference>
<evidence type="ECO:0000313" key="3">
    <source>
        <dbReference type="EMBL" id="TXK05595.1"/>
    </source>
</evidence>
<dbReference type="AlphaFoldDB" id="A0A5C8HNN7"/>
<proteinExistence type="predicted"/>
<protein>
    <submittedName>
        <fullName evidence="3">Tripartite tricarboxylate transporter TctB family protein</fullName>
    </submittedName>
</protein>
<keyword evidence="1" id="KW-0472">Membrane</keyword>
<comment type="caution">
    <text evidence="3">The sequence shown here is derived from an EMBL/GenBank/DDBJ whole genome shotgun (WGS) entry which is preliminary data.</text>
</comment>
<feature type="transmembrane region" description="Helical" evidence="1">
    <location>
        <begin position="58"/>
        <end position="78"/>
    </location>
</feature>
<gene>
    <name evidence="3" type="ORF">FVP60_00960</name>
</gene>
<evidence type="ECO:0000256" key="1">
    <source>
        <dbReference type="SAM" id="Phobius"/>
    </source>
</evidence>
<feature type="transmembrane region" description="Helical" evidence="1">
    <location>
        <begin position="148"/>
        <end position="172"/>
    </location>
</feature>
<keyword evidence="4" id="KW-1185">Reference proteome</keyword>
<dbReference type="Proteomes" id="UP000321196">
    <property type="component" value="Unassembled WGS sequence"/>
</dbReference>
<sequence>MTSAPVAAPATGAATAPSRGFRIEAMIFVGLFVILAIAVIVGAFSIREPLGSANTLSARVVPIAIGAMMLIAALAVLIEQLRGKFGEPDGGEDIDLDASTSWITVLIVIAAFLSLIVTIPGLGWPLAVTILFFATSIALGAKGWVKPLIVGVVLGAITQFLFGTLLGLSLPITGTLTQWIGL</sequence>
<dbReference type="Pfam" id="PF07331">
    <property type="entry name" value="TctB"/>
    <property type="match status" value="1"/>
</dbReference>
<feature type="transmembrane region" description="Helical" evidence="1">
    <location>
        <begin position="99"/>
        <end position="117"/>
    </location>
</feature>
<evidence type="ECO:0000313" key="4">
    <source>
        <dbReference type="Proteomes" id="UP000321196"/>
    </source>
</evidence>
<accession>A0A5C8HNN7</accession>
<reference evidence="3 4" key="1">
    <citation type="submission" date="2019-08" db="EMBL/GenBank/DDBJ databases">
        <authorList>
            <person name="Dong K."/>
        </authorList>
    </citation>
    <scope>NUCLEOTIDE SEQUENCE [LARGE SCALE GENOMIC DNA]</scope>
    <source>
        <strain evidence="3 4">M4-8</strain>
    </source>
</reference>